<feature type="domain" description="HAUS augmin-like complex subunit 6 N-terminal" evidence="2">
    <location>
        <begin position="26"/>
        <end position="254"/>
    </location>
</feature>
<dbReference type="Proteomes" id="UP000800041">
    <property type="component" value="Unassembled WGS sequence"/>
</dbReference>
<feature type="region of interest" description="Disordered" evidence="1">
    <location>
        <begin position="562"/>
        <end position="598"/>
    </location>
</feature>
<dbReference type="AlphaFoldDB" id="A0A6G1H3A5"/>
<name>A0A6G1H3A5_9PEZI</name>
<reference evidence="3" key="1">
    <citation type="journal article" date="2020" name="Stud. Mycol.">
        <title>101 Dothideomycetes genomes: a test case for predicting lifestyles and emergence of pathogens.</title>
        <authorList>
            <person name="Haridas S."/>
            <person name="Albert R."/>
            <person name="Binder M."/>
            <person name="Bloem J."/>
            <person name="Labutti K."/>
            <person name="Salamov A."/>
            <person name="Andreopoulos B."/>
            <person name="Baker S."/>
            <person name="Barry K."/>
            <person name="Bills G."/>
            <person name="Bluhm B."/>
            <person name="Cannon C."/>
            <person name="Castanera R."/>
            <person name="Culley D."/>
            <person name="Daum C."/>
            <person name="Ezra D."/>
            <person name="Gonzalez J."/>
            <person name="Henrissat B."/>
            <person name="Kuo A."/>
            <person name="Liang C."/>
            <person name="Lipzen A."/>
            <person name="Lutzoni F."/>
            <person name="Magnuson J."/>
            <person name="Mondo S."/>
            <person name="Nolan M."/>
            <person name="Ohm R."/>
            <person name="Pangilinan J."/>
            <person name="Park H.-J."/>
            <person name="Ramirez L."/>
            <person name="Alfaro M."/>
            <person name="Sun H."/>
            <person name="Tritt A."/>
            <person name="Yoshinaga Y."/>
            <person name="Zwiers L.-H."/>
            <person name="Turgeon B."/>
            <person name="Goodwin S."/>
            <person name="Spatafora J."/>
            <person name="Crous P."/>
            <person name="Grigoriev I."/>
        </authorList>
    </citation>
    <scope>NUCLEOTIDE SEQUENCE</scope>
    <source>
        <strain evidence="3">CBS 113979</strain>
    </source>
</reference>
<dbReference type="Pfam" id="PF14661">
    <property type="entry name" value="HAUS6_N"/>
    <property type="match status" value="1"/>
</dbReference>
<evidence type="ECO:0000256" key="1">
    <source>
        <dbReference type="SAM" id="MobiDB-lite"/>
    </source>
</evidence>
<protein>
    <recommendedName>
        <fullName evidence="2">HAUS augmin-like complex subunit 6 N-terminal domain-containing protein</fullName>
    </recommendedName>
</protein>
<dbReference type="EMBL" id="ML977152">
    <property type="protein sequence ID" value="KAF1987489.1"/>
    <property type="molecule type" value="Genomic_DNA"/>
</dbReference>
<sequence length="787" mass="85851">MSRPLSMINPLGPAPAPQNPNNVSLFLTNLRLLNFDQRDDWPGITAQTFSTRTSSQDQKQRIGCVEWALYRLFEAWDPAEARDKLQPFFPPLEPLQSLNLRGALYRCLNELKKNGVLGRETILRKTMLDECKGDKFFEVLVTFSTAVLRKSTLEQKQSGRSGKNAPIVRRIVTAGNLSKPQRESLLPLAIAHKASLTAVLKRKEEKRQRYSDFGTLLGTNNEELVQRAKQIKTTSRKSLKTPNAEEAEGVKKQIKDNWVGDAQWVDVLLHGGNAHSNDPLLERPFREVWSSVAENRPLNGQHYQKDLMEDLADRVTEQQSRLEQWQLFHKELIHSKDPATIKDVGKSKTLNAQSGFVFDAHKSLNLSSQEPDHLSTEMSSPPSQYAASCIFIVHSMNAELSKVTTSKRRGGNGWATRSGAMVYQHILQTPGFPLRKISQEKPTAAGASYSPPSAASSPDSPTPANSLPISPTYSSPPTSSGPRPLLLSTKPISSPPARSSPSPPTSVSPPPLSTPDLRAHQILTSLTNDPTAATPSPTKSLRPLSLAERTRQSMAFTRGNGAVVAPISPPSQSPQHSPPTTPSGLDGLPSLDITQRPNLDRRASLLERTRLSMAGIPKNPQAQHLSNGNGNGLAKRKSIHAKRNSVVFPVNQWETPPPAGRRNTMMISEELEPGSSSLLGDENAIGNATMARARKSETPTDTLFSVDVTYDSVFKSRPKIAVSPVGTPDLSVAGEGRGLDGLVDVDVDVDMDEGGDGETELWEGAVGSSPLRERTLGRMPVGGVGYF</sequence>
<evidence type="ECO:0000313" key="3">
    <source>
        <dbReference type="EMBL" id="KAF1987489.1"/>
    </source>
</evidence>
<dbReference type="InterPro" id="IPR026797">
    <property type="entry name" value="HAUS_6"/>
</dbReference>
<dbReference type="PANTHER" id="PTHR16151">
    <property type="entry name" value="HAUS AUGMIN-LIKE COMPLEX SUBUNIT 6"/>
    <property type="match status" value="1"/>
</dbReference>
<feature type="region of interest" description="Disordered" evidence="1">
    <location>
        <begin position="439"/>
        <end position="516"/>
    </location>
</feature>
<feature type="compositionally biased region" description="Low complexity" evidence="1">
    <location>
        <begin position="442"/>
        <end position="500"/>
    </location>
</feature>
<dbReference type="OrthoDB" id="5575722at2759"/>
<feature type="compositionally biased region" description="Pro residues" evidence="1">
    <location>
        <begin position="567"/>
        <end position="581"/>
    </location>
</feature>
<dbReference type="GO" id="GO:0008017">
    <property type="term" value="F:microtubule binding"/>
    <property type="evidence" value="ECO:0007669"/>
    <property type="project" value="TreeGrafter"/>
</dbReference>
<dbReference type="GO" id="GO:1990498">
    <property type="term" value="C:mitotic spindle microtubule"/>
    <property type="evidence" value="ECO:0007669"/>
    <property type="project" value="TreeGrafter"/>
</dbReference>
<accession>A0A6G1H3A5</accession>
<dbReference type="GO" id="GO:0070652">
    <property type="term" value="C:HAUS complex"/>
    <property type="evidence" value="ECO:0007669"/>
    <property type="project" value="InterPro"/>
</dbReference>
<gene>
    <name evidence="3" type="ORF">K402DRAFT_462790</name>
</gene>
<feature type="compositionally biased region" description="Pro residues" evidence="1">
    <location>
        <begin position="501"/>
        <end position="513"/>
    </location>
</feature>
<dbReference type="PANTHER" id="PTHR16151:SF2">
    <property type="entry name" value="HAUS AUGMIN-LIKE COMPLEX SUBUNIT 6"/>
    <property type="match status" value="1"/>
</dbReference>
<dbReference type="GO" id="GO:0051225">
    <property type="term" value="P:spindle assembly"/>
    <property type="evidence" value="ECO:0007669"/>
    <property type="project" value="InterPro"/>
</dbReference>
<evidence type="ECO:0000313" key="4">
    <source>
        <dbReference type="Proteomes" id="UP000800041"/>
    </source>
</evidence>
<proteinExistence type="predicted"/>
<dbReference type="InterPro" id="IPR028163">
    <property type="entry name" value="HAUS_6_N"/>
</dbReference>
<evidence type="ECO:0000259" key="2">
    <source>
        <dbReference type="Pfam" id="PF14661"/>
    </source>
</evidence>
<feature type="region of interest" description="Disordered" evidence="1">
    <location>
        <begin position="526"/>
        <end position="545"/>
    </location>
</feature>
<organism evidence="3 4">
    <name type="scientific">Aulographum hederae CBS 113979</name>
    <dbReference type="NCBI Taxonomy" id="1176131"/>
    <lineage>
        <taxon>Eukaryota</taxon>
        <taxon>Fungi</taxon>
        <taxon>Dikarya</taxon>
        <taxon>Ascomycota</taxon>
        <taxon>Pezizomycotina</taxon>
        <taxon>Dothideomycetes</taxon>
        <taxon>Pleosporomycetidae</taxon>
        <taxon>Aulographales</taxon>
        <taxon>Aulographaceae</taxon>
    </lineage>
</organism>
<feature type="compositionally biased region" description="Polar residues" evidence="1">
    <location>
        <begin position="526"/>
        <end position="539"/>
    </location>
</feature>
<keyword evidence="4" id="KW-1185">Reference proteome</keyword>